<evidence type="ECO:0000313" key="3">
    <source>
        <dbReference type="WBParaSite" id="ACRNAN_scaffold4575.g12430.t1"/>
    </source>
</evidence>
<evidence type="ECO:0000256" key="1">
    <source>
        <dbReference type="SAM" id="Coils"/>
    </source>
</evidence>
<sequence length="180" mass="20945">MLYRRHFNVQPLHEHICGSFDAYIFQVNATGEIIFQLYIRSNNGRLWMSLGGLKKLIEGLEEVHQTVLENEAHVLEFRRNADDVLYEEKFVDEVRNRLITFKLVVSYGKHPFPNTAGDMILDITTENLKDPSKGSFIPLGIFPGSNAILNLKNNLEELLKAHEDRQWELRAHKEEQNRVE</sequence>
<dbReference type="Proteomes" id="UP000887540">
    <property type="component" value="Unplaced"/>
</dbReference>
<protein>
    <submittedName>
        <fullName evidence="3">Uncharacterized protein</fullName>
    </submittedName>
</protein>
<evidence type="ECO:0000313" key="2">
    <source>
        <dbReference type="Proteomes" id="UP000887540"/>
    </source>
</evidence>
<organism evidence="2 3">
    <name type="scientific">Acrobeloides nanus</name>
    <dbReference type="NCBI Taxonomy" id="290746"/>
    <lineage>
        <taxon>Eukaryota</taxon>
        <taxon>Metazoa</taxon>
        <taxon>Ecdysozoa</taxon>
        <taxon>Nematoda</taxon>
        <taxon>Chromadorea</taxon>
        <taxon>Rhabditida</taxon>
        <taxon>Tylenchina</taxon>
        <taxon>Cephalobomorpha</taxon>
        <taxon>Cephaloboidea</taxon>
        <taxon>Cephalobidae</taxon>
        <taxon>Acrobeloides</taxon>
    </lineage>
</organism>
<keyword evidence="1" id="KW-0175">Coiled coil</keyword>
<proteinExistence type="predicted"/>
<name>A0A914DYE7_9BILA</name>
<dbReference type="AlphaFoldDB" id="A0A914DYE7"/>
<reference evidence="3" key="1">
    <citation type="submission" date="2022-11" db="UniProtKB">
        <authorList>
            <consortium name="WormBaseParasite"/>
        </authorList>
    </citation>
    <scope>IDENTIFICATION</scope>
</reference>
<feature type="coiled-coil region" evidence="1">
    <location>
        <begin position="145"/>
        <end position="175"/>
    </location>
</feature>
<accession>A0A914DYE7</accession>
<keyword evidence="2" id="KW-1185">Reference proteome</keyword>
<dbReference type="WBParaSite" id="ACRNAN_scaffold4575.g12430.t1">
    <property type="protein sequence ID" value="ACRNAN_scaffold4575.g12430.t1"/>
    <property type="gene ID" value="ACRNAN_scaffold4575.g12430"/>
</dbReference>